<gene>
    <name evidence="1" type="ORF">dnm_054050</name>
</gene>
<dbReference type="EMBL" id="CP061800">
    <property type="protein sequence ID" value="QTA89355.1"/>
    <property type="molecule type" value="Genomic_DNA"/>
</dbReference>
<evidence type="ECO:0000313" key="2">
    <source>
        <dbReference type="Proteomes" id="UP000663722"/>
    </source>
</evidence>
<reference evidence="1" key="1">
    <citation type="journal article" date="2021" name="Microb. Physiol.">
        <title>Proteogenomic Insights into the Physiology of Marine, Sulfate-Reducing, Filamentous Desulfonema limicola and Desulfonema magnum.</title>
        <authorList>
            <person name="Schnaars V."/>
            <person name="Wohlbrand L."/>
            <person name="Scheve S."/>
            <person name="Hinrichs C."/>
            <person name="Reinhardt R."/>
            <person name="Rabus R."/>
        </authorList>
    </citation>
    <scope>NUCLEOTIDE SEQUENCE</scope>
    <source>
        <strain evidence="1">4be13</strain>
    </source>
</reference>
<dbReference type="AlphaFoldDB" id="A0A975GPZ7"/>
<proteinExistence type="predicted"/>
<dbReference type="KEGG" id="dmm:dnm_054050"/>
<keyword evidence="2" id="KW-1185">Reference proteome</keyword>
<sequence length="58" mass="6542">MKGGNCLIFLIRTLSAARKAFPECKNRAKRFFAETFCSVCKKPLRIIISSKTFSGVQK</sequence>
<dbReference type="Proteomes" id="UP000663722">
    <property type="component" value="Chromosome"/>
</dbReference>
<organism evidence="1 2">
    <name type="scientific">Desulfonema magnum</name>
    <dbReference type="NCBI Taxonomy" id="45655"/>
    <lineage>
        <taxon>Bacteria</taxon>
        <taxon>Pseudomonadati</taxon>
        <taxon>Thermodesulfobacteriota</taxon>
        <taxon>Desulfobacteria</taxon>
        <taxon>Desulfobacterales</taxon>
        <taxon>Desulfococcaceae</taxon>
        <taxon>Desulfonema</taxon>
    </lineage>
</organism>
<protein>
    <submittedName>
        <fullName evidence="1">Uncharacterized protein</fullName>
    </submittedName>
</protein>
<evidence type="ECO:0000313" key="1">
    <source>
        <dbReference type="EMBL" id="QTA89355.1"/>
    </source>
</evidence>
<accession>A0A975GPZ7</accession>
<name>A0A975GPZ7_9BACT</name>